<dbReference type="GO" id="GO:0005524">
    <property type="term" value="F:ATP binding"/>
    <property type="evidence" value="ECO:0007669"/>
    <property type="project" value="UniProtKB-KW"/>
</dbReference>
<dbReference type="FunFam" id="1.20.1560.10:FF:000187">
    <property type="entry name" value="ATP binding cassette subfamily B member 1"/>
    <property type="match status" value="1"/>
</dbReference>
<feature type="transmembrane region" description="Helical" evidence="29">
    <location>
        <begin position="48"/>
        <end position="71"/>
    </location>
</feature>
<keyword evidence="7" id="KW-1003">Cell membrane</keyword>
<dbReference type="FunFam" id="1.20.1560.10:FF:000043">
    <property type="entry name" value="Multidrug resistance protein 1A"/>
    <property type="match status" value="3"/>
</dbReference>
<evidence type="ECO:0000256" key="28">
    <source>
        <dbReference type="SAM" id="MobiDB-lite"/>
    </source>
</evidence>
<comment type="catalytic activity">
    <reaction evidence="21">
        <text>a 1,2-diacyl-sn-glycero-3-phosphocholine(in) + ATP + H2O = a 1,2-diacyl-sn-glycero-3-phosphocholine(out) + ADP + phosphate + H(+)</text>
        <dbReference type="Rhea" id="RHEA:66272"/>
        <dbReference type="ChEBI" id="CHEBI:15377"/>
        <dbReference type="ChEBI" id="CHEBI:15378"/>
        <dbReference type="ChEBI" id="CHEBI:30616"/>
        <dbReference type="ChEBI" id="CHEBI:43474"/>
        <dbReference type="ChEBI" id="CHEBI:57643"/>
        <dbReference type="ChEBI" id="CHEBI:456216"/>
    </reaction>
    <physiologicalReaction direction="left-to-right" evidence="21">
        <dbReference type="Rhea" id="RHEA:66273"/>
    </physiologicalReaction>
</comment>
<evidence type="ECO:0000256" key="15">
    <source>
        <dbReference type="ARBA" id="ARBA00022989"/>
    </source>
</evidence>
<feature type="compositionally biased region" description="Basic residues" evidence="28">
    <location>
        <begin position="663"/>
        <end position="672"/>
    </location>
</feature>
<feature type="domain" description="ABC transmembrane type-1" evidence="31">
    <location>
        <begin position="51"/>
        <end position="357"/>
    </location>
</feature>
<proteinExistence type="inferred from homology"/>
<keyword evidence="12" id="KW-0547">Nucleotide-binding</keyword>
<evidence type="ECO:0000256" key="16">
    <source>
        <dbReference type="ARBA" id="ARBA00023055"/>
    </source>
</evidence>
<feature type="transmembrane region" description="Helical" evidence="29">
    <location>
        <begin position="293"/>
        <end position="316"/>
    </location>
</feature>
<feature type="transmembrane region" description="Helical" evidence="29">
    <location>
        <begin position="214"/>
        <end position="233"/>
    </location>
</feature>
<feature type="region of interest" description="Disordered" evidence="28">
    <location>
        <begin position="655"/>
        <end position="685"/>
    </location>
</feature>
<evidence type="ECO:0000256" key="24">
    <source>
        <dbReference type="ARBA" id="ARBA00070919"/>
    </source>
</evidence>
<evidence type="ECO:0000256" key="13">
    <source>
        <dbReference type="ARBA" id="ARBA00022840"/>
    </source>
</evidence>
<dbReference type="Gene3D" id="1.20.1560.10">
    <property type="entry name" value="ABC transporter type 1, transmembrane domain"/>
    <property type="match status" value="2"/>
</dbReference>
<comment type="catalytic activity">
    <reaction evidence="20">
        <text>ATP + H2O + phospholipidSide 1 = ADP + phosphate + phospholipidSide 2.</text>
        <dbReference type="EC" id="7.6.2.1"/>
    </reaction>
</comment>
<keyword evidence="6" id="KW-0813">Transport</keyword>
<feature type="region of interest" description="Disordered" evidence="28">
    <location>
        <begin position="1280"/>
        <end position="1305"/>
    </location>
</feature>
<evidence type="ECO:0000259" key="31">
    <source>
        <dbReference type="PROSITE" id="PS50929"/>
    </source>
</evidence>
<dbReference type="InterPro" id="IPR039421">
    <property type="entry name" value="Type_1_exporter"/>
</dbReference>
<dbReference type="FunFam" id="1.20.1560.10:FF:000083">
    <property type="entry name" value="phosphatidylcholine translocator ABCB4 isoform X7"/>
    <property type="match status" value="1"/>
</dbReference>
<evidence type="ECO:0000256" key="21">
    <source>
        <dbReference type="ARBA" id="ARBA00050228"/>
    </source>
</evidence>
<feature type="transmembrane region" description="Helical" evidence="29">
    <location>
        <begin position="1464"/>
        <end position="1483"/>
    </location>
</feature>
<evidence type="ECO:0000256" key="11">
    <source>
        <dbReference type="ARBA" id="ARBA00022737"/>
    </source>
</evidence>
<evidence type="ECO:0000259" key="30">
    <source>
        <dbReference type="PROSITE" id="PS50893"/>
    </source>
</evidence>
<dbReference type="Proteomes" id="UP000386466">
    <property type="component" value="Unassembled WGS sequence"/>
</dbReference>
<evidence type="ECO:0000256" key="7">
    <source>
        <dbReference type="ARBA" id="ARBA00022475"/>
    </source>
</evidence>
<evidence type="ECO:0000256" key="10">
    <source>
        <dbReference type="ARBA" id="ARBA00022692"/>
    </source>
</evidence>
<evidence type="ECO:0000256" key="5">
    <source>
        <dbReference type="ARBA" id="ARBA00012189"/>
    </source>
</evidence>
<dbReference type="InterPro" id="IPR036640">
    <property type="entry name" value="ABC1_TM_sf"/>
</dbReference>
<keyword evidence="13" id="KW-0067">ATP-binding</keyword>
<feature type="domain" description="ABC transporter" evidence="30">
    <location>
        <begin position="1035"/>
        <end position="1273"/>
    </location>
</feature>
<evidence type="ECO:0000256" key="26">
    <source>
        <dbReference type="ARBA" id="ARBA00080656"/>
    </source>
</evidence>
<dbReference type="InterPro" id="IPR027417">
    <property type="entry name" value="P-loop_NTPase"/>
</dbReference>
<dbReference type="PANTHER" id="PTHR43394">
    <property type="entry name" value="ATP-DEPENDENT PERMEASE MDL1, MITOCHONDRIAL"/>
    <property type="match status" value="1"/>
</dbReference>
<dbReference type="Gene3D" id="3.40.50.300">
    <property type="entry name" value="P-loop containing nucleotide triphosphate hydrolases"/>
    <property type="match status" value="4"/>
</dbReference>
<feature type="transmembrane region" description="Helical" evidence="29">
    <location>
        <begin position="1489"/>
        <end position="1507"/>
    </location>
</feature>
<evidence type="ECO:0000256" key="22">
    <source>
        <dbReference type="ARBA" id="ARBA00052070"/>
    </source>
</evidence>
<dbReference type="Pfam" id="PF00005">
    <property type="entry name" value="ABC_tran"/>
    <property type="match status" value="4"/>
</dbReference>
<dbReference type="FunFam" id="1.20.1560.10:FF:000018">
    <property type="entry name" value="ATP-binding cassette subfamily B member 11"/>
    <property type="match status" value="1"/>
</dbReference>
<dbReference type="PANTHER" id="PTHR43394:SF28">
    <property type="entry name" value="ATP-BINDING CASSETTE SUBFAMILY B MEMBER 1"/>
    <property type="match status" value="1"/>
</dbReference>
<gene>
    <name evidence="32" type="ORF">LYPA_23C004981</name>
</gene>
<keyword evidence="8" id="KW-0963">Cytoplasm</keyword>
<feature type="transmembrane region" description="Helical" evidence="29">
    <location>
        <begin position="754"/>
        <end position="777"/>
    </location>
</feature>
<keyword evidence="14" id="KW-1278">Translocase</keyword>
<evidence type="ECO:0000256" key="17">
    <source>
        <dbReference type="ARBA" id="ARBA00023136"/>
    </source>
</evidence>
<evidence type="ECO:0000256" key="2">
    <source>
        <dbReference type="ARBA" id="ARBA00004285"/>
    </source>
</evidence>
<evidence type="ECO:0000256" key="3">
    <source>
        <dbReference type="ARBA" id="ARBA00004424"/>
    </source>
</evidence>
<keyword evidence="10 29" id="KW-0812">Transmembrane</keyword>
<feature type="domain" description="ABC transporter" evidence="30">
    <location>
        <begin position="1666"/>
        <end position="1902"/>
    </location>
</feature>
<keyword evidence="18" id="KW-0325">Glycoprotein</keyword>
<feature type="transmembrane region" description="Helical" evidence="29">
    <location>
        <begin position="115"/>
        <end position="139"/>
    </location>
</feature>
<feature type="transmembrane region" description="Helical" evidence="29">
    <location>
        <begin position="1982"/>
        <end position="2007"/>
    </location>
</feature>
<evidence type="ECO:0000256" key="20">
    <source>
        <dbReference type="ARBA" id="ARBA00034036"/>
    </source>
</evidence>
<dbReference type="NCBIfam" id="NF007739">
    <property type="entry name" value="PRK10419.1"/>
    <property type="match status" value="4"/>
</dbReference>
<comment type="catalytic activity">
    <reaction evidence="22">
        <text>a sphingomyelin(in) + ATP + H2O = a sphingomyelin(out) + ADP + phosphate + H(+)</text>
        <dbReference type="Rhea" id="RHEA:38903"/>
        <dbReference type="ChEBI" id="CHEBI:15377"/>
        <dbReference type="ChEBI" id="CHEBI:15378"/>
        <dbReference type="ChEBI" id="CHEBI:17636"/>
        <dbReference type="ChEBI" id="CHEBI:30616"/>
        <dbReference type="ChEBI" id="CHEBI:43474"/>
        <dbReference type="ChEBI" id="CHEBI:456216"/>
    </reaction>
    <physiologicalReaction direction="left-to-right" evidence="22">
        <dbReference type="Rhea" id="RHEA:38904"/>
    </physiologicalReaction>
</comment>
<dbReference type="GO" id="GO:0140326">
    <property type="term" value="F:ATPase-coupled intramembrane lipid transporter activity"/>
    <property type="evidence" value="ECO:0007669"/>
    <property type="project" value="UniProtKB-EC"/>
</dbReference>
<evidence type="ECO:0000313" key="32">
    <source>
        <dbReference type="EMBL" id="VFV44658.1"/>
    </source>
</evidence>
<dbReference type="GO" id="GO:0016887">
    <property type="term" value="F:ATP hydrolysis activity"/>
    <property type="evidence" value="ECO:0007669"/>
    <property type="project" value="InterPro"/>
</dbReference>
<dbReference type="SUPFAM" id="SSF52540">
    <property type="entry name" value="P-loop containing nucleoside triphosphate hydrolases"/>
    <property type="match status" value="4"/>
</dbReference>
<comment type="similarity">
    <text evidence="4">Belongs to the ABC transporter superfamily. ABCB family. Multidrug resistance exporter (TC 3.A.1.201) subfamily.</text>
</comment>
<feature type="transmembrane region" description="Helical" evidence="29">
    <location>
        <begin position="190"/>
        <end position="208"/>
    </location>
</feature>
<evidence type="ECO:0000256" key="9">
    <source>
        <dbReference type="ARBA" id="ARBA00022553"/>
    </source>
</evidence>
<keyword evidence="16" id="KW-0445">Lipid transport</keyword>
<dbReference type="GO" id="GO:0015421">
    <property type="term" value="F:ABC-type oligopeptide transporter activity"/>
    <property type="evidence" value="ECO:0007669"/>
    <property type="project" value="TreeGrafter"/>
</dbReference>
<evidence type="ECO:0000256" key="18">
    <source>
        <dbReference type="ARBA" id="ARBA00023180"/>
    </source>
</evidence>
<dbReference type="GO" id="GO:0016324">
    <property type="term" value="C:apical plasma membrane"/>
    <property type="evidence" value="ECO:0007669"/>
    <property type="project" value="UniProtKB-SubCell"/>
</dbReference>
<evidence type="ECO:0000313" key="33">
    <source>
        <dbReference type="Proteomes" id="UP000386466"/>
    </source>
</evidence>
<dbReference type="InterPro" id="IPR003439">
    <property type="entry name" value="ABC_transporter-like_ATP-bd"/>
</dbReference>
<evidence type="ECO:0000256" key="29">
    <source>
        <dbReference type="SAM" id="Phobius"/>
    </source>
</evidence>
<sequence length="2553" mass="281764">MDLEGGSNGRAEKKFWKMGEKSKKEKKEKKPTVSTLAMFRYSNWLDRLYMLVGTMAAIIHGAALPLMMLVFGDMTDSFANAGISRNLTNLNITGESIVNDSYFINRLEEEMTTYAYYYSGIGAGVLVAAYIQVSFWCLAAGRQILKIRKQFFHAIMRQEVGWFDVHDVGELNTRLTDDVSKINEGIGDKIGMFFQSMATFFIGFIVGFTRGWKLTLVILAISPVLGLSAAIWAKILSSFTDKELLAYAKAGAVAEEVLAAIRTVIAFGGQKKELERYNKNLEEAKRIGIKKAITANISIGIAFLLIYASYALAFWYGTSLVLSYEYSIGQVLTVFFSVLIGAFSVGQASPSIEAFANARGAAYEIFKIIDNKPSIDSYSKNGHKPDNIKGNLEFKNVHFSYPSRKEVKILKGLNLKVQSGQTVALVGNSGCGKSTTVQLMQRLYDPTDGMVSIDGQDIRTINVRYLREIIGVVSQEPVLFATTIAENICYGRENVTMEEIEKAVKEANAYDFIMKLPNKFDTLVGERGAQLSGGQKQRIAIARALVRNPKILLLDEATSALDSESEAVVQVALDKARKGRTTIVVAHRLSTIRNADVIAGFDDGVIVEKGNHDELMKEEGIYFKLVTMQTRGNEIELENAVYESISEIDALEMSPKDSGSSLIRRRSTRKSIHASQGQDRKLGTKENLDEHVPPVSFWRILKLNITEWPYFVVGIFCAIINGGLQPAFSVIFSRIIGVFTRVEDPETKRQNSNIFSLLFLVLGIISFITFFLQGFTFGKAGEILTKRLRYMVFRSMLRQDVSWFDDPKNTTGALTTRLANDAAQVKGAIGSRLAIITQNIANLGTGIIISLIYGWQLTLLLLAIVPIIAIAGVVEMKMLSGQALKDKKELEGAGKIATEAIENFRTVVSLTREQKFEYMYAQSLQVPYRNSLRKAHIFGISFSITQAMMYFSYAGCFRFGAYLVAHEFMDFQDVLLVFSAIVFGAMAVGQVSSFAPDYAKAKVSAAHVIMIIEKIPLIDSYSTEGLMPNTLEGNVTFNEVMFNYPTRPDIPVLQGLSLEVKKGQTLALVGSSGCGKSTVVQLLERFYDPMAGTVLIDGKEIKHLNVQWLRAHMGIVSQEPILFDCSIGENIAYGDNSRVVSQEEIVRAAKEANIHPFIETLPDKYNTRVGDKGTQLSGGQKQRIAIARALVRQPRILLLDEATSALDTESEKVVQEALDKAREGRTCIVIAHRLSTIQNADLIVVFQNGKVKEHGTHQQLLAQKGIYFSMVDMDVEAGRNGSVRCPGREEDDFELSSSSNPDTKKKESVNLIGPLTLFRYSDWQDKLLMSLGTVMAIAHGSGLPLMMIVFGQMTDKFVDTAGNFSFPVNFSLSTLNPGRILEEEMTRYAYYYSGLGAGVLVAAYIQVSFWTLAAGRQVRKIRQEFFHAVLRQEISWFDVSDTSELNTRLTDDISKISEGIGDKVGMFFQAVATFFAGFIVGFIRGWKLTLVIMAISPILGLSAAVWAKILSAFSDKELAAYAKAGAVAEEALGAIRTVIAFGGQNKELDRYEKHLQNAKKIGIKKAISASISMGIAFLLIYASYALAFWYGSTLVIAKEYTIGNAMTVFFSILVGAFSVGQAAPCIDAFANARGAAYAIFSIIDNSPKIDSFSERGHKPDSIKGNLEFNDVHFSYPARANVKILKGLNLKVQSGQTVALVGNSGCGKSTTVQLIQRLYDPDEGTINIDGQDIRTFNVRYLREIIGVVSQEPVLFSTTIAENIRYGRGNVTMDEIKKAVKEANAYEFIMKLPQKFETLVGERGAQLSGGQKQRIAIARALVRNPKILLLDEATSALDTESEAEVQTALDKAREGRTTIVIAHRLSTIRNADVIAGFEDGVIVEQGSHGELMKKEGVYFKLVNMQTSGNQMESGELDVELSNEKAAIGMAPNGWTSRIFRNSTQKSLRNSRKYQNGLDVEIKELDENVPPVSFLKILKLNKTEWPYFVVGIACAIANGALQPAFAIMFSEMLAVFGPGDDEVKQWKCNMFSLLFLGLGIISFFTFFLQGFTLGKAGEILTTRLRLMAFKAMLRQDMSWFDDHKNSTGALSTRLATDASQVQGATGTRLALIAQNAANLGTGIVISFIYGWQLTLLLLSVVPIIALSGIVEMKMLAGNAKRDKKELETAGKIATEAIENIRTVVSLTQERKFESMYVEKLYGAYRNSVQKAHVYGITFSISQAFMYFSYAGCFRFGAYLIVNGHMRFRDVILVFTAIVFGAVALGHASSFAPDYAKSKLSAAHLFMLLERQPLIDSYSKEGLRPDKLEGNVTFNKVLFNYPTRPDTPVLRGLSLEVKKGQTLALVGSSGCGKSTVVQLLERFYDPMAGTVLLDGQEAKKLNIQWLRAHLGIVSQEPVLFDCSIAENIAYGDNSRVVSQDEIVNAAKAANIHPFIETLPRKYETRVGDKGTQLSGGQKQRIAIARALIRQPQILLLDEATSALDTESEKIVQEALDKAREGRTCIVIAHRLSTIQNADLIVVFQNGKVKEHGTHQQLLAQKGIYFSMVSVQAGTQNL</sequence>
<feature type="domain" description="ABC transporter" evidence="30">
    <location>
        <begin position="2308"/>
        <end position="2546"/>
    </location>
</feature>
<dbReference type="FunFam" id="3.40.50.300:FF:000479">
    <property type="entry name" value="Multidrug resistance protein 1A"/>
    <property type="match status" value="4"/>
</dbReference>
<keyword evidence="19" id="KW-0968">Cytoplasmic vesicle</keyword>
<evidence type="ECO:0000256" key="12">
    <source>
        <dbReference type="ARBA" id="ARBA00022741"/>
    </source>
</evidence>
<dbReference type="CDD" id="cd18558">
    <property type="entry name" value="ABC_6TM_Pgp_ABCB1"/>
    <property type="match status" value="1"/>
</dbReference>
<dbReference type="SMART" id="SM00382">
    <property type="entry name" value="AAA"/>
    <property type="match status" value="4"/>
</dbReference>
<evidence type="ECO:0000256" key="4">
    <source>
        <dbReference type="ARBA" id="ARBA00007577"/>
    </source>
</evidence>
<evidence type="ECO:0000256" key="1">
    <source>
        <dbReference type="ARBA" id="ARBA00004132"/>
    </source>
</evidence>
<feature type="transmembrane region" description="Helical" evidence="29">
    <location>
        <begin position="1566"/>
        <end position="1590"/>
    </location>
</feature>
<dbReference type="PROSITE" id="PS00211">
    <property type="entry name" value="ABC_TRANSPORTER_1"/>
    <property type="match status" value="4"/>
</dbReference>
<feature type="transmembrane region" description="Helical" evidence="29">
    <location>
        <begin position="859"/>
        <end position="879"/>
    </location>
</feature>
<feature type="transmembrane region" description="Helical" evidence="29">
    <location>
        <begin position="1389"/>
        <end position="1413"/>
    </location>
</feature>
<dbReference type="EMBL" id="CAAGRJ010036223">
    <property type="protein sequence ID" value="VFV44658.1"/>
    <property type="molecule type" value="Genomic_DNA"/>
</dbReference>
<dbReference type="GO" id="GO:0090374">
    <property type="term" value="P:oligopeptide export from mitochondrion"/>
    <property type="evidence" value="ECO:0007669"/>
    <property type="project" value="TreeGrafter"/>
</dbReference>
<evidence type="ECO:0000256" key="6">
    <source>
        <dbReference type="ARBA" id="ARBA00022448"/>
    </source>
</evidence>
<feature type="transmembrane region" description="Helical" evidence="29">
    <location>
        <begin position="708"/>
        <end position="734"/>
    </location>
</feature>
<feature type="domain" description="ABC transporter" evidence="30">
    <location>
        <begin position="392"/>
        <end position="628"/>
    </location>
</feature>
<accession>A0A485PJW8</accession>
<evidence type="ECO:0000256" key="25">
    <source>
        <dbReference type="ARBA" id="ARBA00079379"/>
    </source>
</evidence>
<feature type="domain" description="ABC transmembrane type-1" evidence="31">
    <location>
        <begin position="1986"/>
        <end position="2273"/>
    </location>
</feature>
<protein>
    <recommendedName>
        <fullName evidence="24">Phosphatidylcholine translocator ABCB4</fullName>
        <ecNumber evidence="5">7.6.2.1</ecNumber>
    </recommendedName>
    <alternativeName>
        <fullName evidence="27">ATP-binding cassette sub-family B member 4</fullName>
    </alternativeName>
    <alternativeName>
        <fullName evidence="25">Multidrug resistance protein 3</fullName>
    </alternativeName>
    <alternativeName>
        <fullName evidence="26">p-glycoprotein 3</fullName>
    </alternativeName>
</protein>
<dbReference type="GO" id="GO:0045121">
    <property type="term" value="C:membrane raft"/>
    <property type="evidence" value="ECO:0007669"/>
    <property type="project" value="UniProtKB-SubCell"/>
</dbReference>
<feature type="domain" description="ABC transmembrane type-1" evidence="31">
    <location>
        <begin position="1331"/>
        <end position="1631"/>
    </location>
</feature>
<feature type="transmembrane region" description="Helical" evidence="29">
    <location>
        <begin position="2247"/>
        <end position="2268"/>
    </location>
</feature>
<dbReference type="InterPro" id="IPR017871">
    <property type="entry name" value="ABC_transporter-like_CS"/>
</dbReference>
<evidence type="ECO:0000256" key="8">
    <source>
        <dbReference type="ARBA" id="ARBA00022490"/>
    </source>
</evidence>
<feature type="region of interest" description="Disordered" evidence="28">
    <location>
        <begin position="1"/>
        <end position="29"/>
    </location>
</feature>
<feature type="transmembrane region" description="Helical" evidence="29">
    <location>
        <begin position="1327"/>
        <end position="1350"/>
    </location>
</feature>
<name>A0A485PJW8_LYNPA</name>
<dbReference type="GO" id="GO:0030136">
    <property type="term" value="C:clathrin-coated vesicle"/>
    <property type="evidence" value="ECO:0007669"/>
    <property type="project" value="UniProtKB-SubCell"/>
</dbReference>
<comment type="catalytic activity">
    <reaction evidence="23">
        <text>a 1,2-diacyl-sn-glycero-3-phosphoethanolamine(in) + ATP + H2O = a 1,2-diacyl-sn-glycero-3-phosphoethanolamine(out) + ADP + phosphate + H(+)</text>
        <dbReference type="Rhea" id="RHEA:36439"/>
        <dbReference type="ChEBI" id="CHEBI:15377"/>
        <dbReference type="ChEBI" id="CHEBI:15378"/>
        <dbReference type="ChEBI" id="CHEBI:30616"/>
        <dbReference type="ChEBI" id="CHEBI:43474"/>
        <dbReference type="ChEBI" id="CHEBI:64612"/>
        <dbReference type="ChEBI" id="CHEBI:456216"/>
    </reaction>
    <physiologicalReaction direction="left-to-right" evidence="23">
        <dbReference type="Rhea" id="RHEA:36440"/>
    </physiologicalReaction>
</comment>
<dbReference type="CDD" id="cd03249">
    <property type="entry name" value="ABC_MTABC3_MDL1_MDL2"/>
    <property type="match status" value="4"/>
</dbReference>
<keyword evidence="33" id="KW-1185">Reference proteome</keyword>
<feature type="transmembrane region" description="Helical" evidence="29">
    <location>
        <begin position="1602"/>
        <end position="1623"/>
    </location>
</feature>
<keyword evidence="15 29" id="KW-1133">Transmembrane helix</keyword>
<feature type="compositionally biased region" description="Basic and acidic residues" evidence="28">
    <location>
        <begin position="10"/>
        <end position="29"/>
    </location>
</feature>
<evidence type="ECO:0000256" key="27">
    <source>
        <dbReference type="ARBA" id="ARBA00084064"/>
    </source>
</evidence>
<keyword evidence="11" id="KW-0677">Repeat</keyword>
<organism evidence="32 33">
    <name type="scientific">Lynx pardinus</name>
    <name type="common">Iberian lynx</name>
    <name type="synonym">Felis pardina</name>
    <dbReference type="NCBI Taxonomy" id="191816"/>
    <lineage>
        <taxon>Eukaryota</taxon>
        <taxon>Metazoa</taxon>
        <taxon>Chordata</taxon>
        <taxon>Craniata</taxon>
        <taxon>Vertebrata</taxon>
        <taxon>Euteleostomi</taxon>
        <taxon>Mammalia</taxon>
        <taxon>Eutheria</taxon>
        <taxon>Laurasiatheria</taxon>
        <taxon>Carnivora</taxon>
        <taxon>Feliformia</taxon>
        <taxon>Felidae</taxon>
        <taxon>Felinae</taxon>
        <taxon>Lynx</taxon>
    </lineage>
</organism>
<reference evidence="32 33" key="1">
    <citation type="submission" date="2019-01" db="EMBL/GenBank/DDBJ databases">
        <authorList>
            <person name="Alioto T."/>
            <person name="Alioto T."/>
        </authorList>
    </citation>
    <scope>NUCLEOTIDE SEQUENCE [LARGE SCALE GENOMIC DNA]</scope>
</reference>
<dbReference type="PROSITE" id="PS50929">
    <property type="entry name" value="ABC_TM1F"/>
    <property type="match status" value="4"/>
</dbReference>
<dbReference type="GO" id="GO:0005743">
    <property type="term" value="C:mitochondrial inner membrane"/>
    <property type="evidence" value="ECO:0007669"/>
    <property type="project" value="TreeGrafter"/>
</dbReference>
<dbReference type="InterPro" id="IPR011527">
    <property type="entry name" value="ABC1_TM_dom"/>
</dbReference>
<feature type="transmembrane region" description="Helical" evidence="29">
    <location>
        <begin position="935"/>
        <end position="954"/>
    </location>
</feature>
<feature type="domain" description="ABC transmembrane type-1" evidence="31">
    <location>
        <begin position="712"/>
        <end position="1000"/>
    </location>
</feature>
<feature type="transmembrane region" description="Helical" evidence="29">
    <location>
        <begin position="2208"/>
        <end position="2227"/>
    </location>
</feature>
<feature type="transmembrane region" description="Helical" evidence="29">
    <location>
        <begin position="2027"/>
        <end position="2050"/>
    </location>
</feature>
<dbReference type="EC" id="7.6.2.1" evidence="5"/>
<evidence type="ECO:0000256" key="23">
    <source>
        <dbReference type="ARBA" id="ARBA00052554"/>
    </source>
</evidence>
<dbReference type="SUPFAM" id="SSF90123">
    <property type="entry name" value="ABC transporter transmembrane region"/>
    <property type="match status" value="4"/>
</dbReference>
<dbReference type="InterPro" id="IPR003593">
    <property type="entry name" value="AAA+_ATPase"/>
</dbReference>
<dbReference type="NCBIfam" id="NF010167">
    <property type="entry name" value="PRK13648.1"/>
    <property type="match status" value="4"/>
</dbReference>
<comment type="subcellular location">
    <subcellularLocation>
        <location evidence="3">Apical cell membrane</location>
        <topology evidence="3">Multi-pass membrane protein</topology>
    </subcellularLocation>
    <subcellularLocation>
        <location evidence="1">Cytoplasmic vesicle</location>
        <location evidence="1">Clathrin-coated vesicle</location>
    </subcellularLocation>
    <subcellularLocation>
        <location evidence="2">Membrane raft</location>
    </subcellularLocation>
</comment>
<feature type="transmembrane region" description="Helical" evidence="29">
    <location>
        <begin position="974"/>
        <end position="995"/>
    </location>
</feature>
<dbReference type="Pfam" id="PF00664">
    <property type="entry name" value="ABC_membrane"/>
    <property type="match status" value="4"/>
</dbReference>
<evidence type="ECO:0000256" key="19">
    <source>
        <dbReference type="ARBA" id="ARBA00023329"/>
    </source>
</evidence>
<dbReference type="CDD" id="cd18578">
    <property type="entry name" value="ABC_6TM_Pgp_ABCB1_D2_like"/>
    <property type="match status" value="2"/>
</dbReference>
<keyword evidence="17 29" id="KW-0472">Membrane</keyword>
<keyword evidence="9" id="KW-0597">Phosphoprotein</keyword>
<dbReference type="PROSITE" id="PS50893">
    <property type="entry name" value="ABC_TRANSPORTER_2"/>
    <property type="match status" value="4"/>
</dbReference>
<evidence type="ECO:0000256" key="14">
    <source>
        <dbReference type="ARBA" id="ARBA00022967"/>
    </source>
</evidence>